<dbReference type="Proteomes" id="UP000297871">
    <property type="component" value="Unassembled WGS sequence"/>
</dbReference>
<dbReference type="InterPro" id="IPR058792">
    <property type="entry name" value="Beta-barrel_RND_2"/>
</dbReference>
<feature type="region of interest" description="Disordered" evidence="3">
    <location>
        <begin position="438"/>
        <end position="457"/>
    </location>
</feature>
<feature type="domain" description="CzcB-like barrel-sandwich hybrid" evidence="5">
    <location>
        <begin position="61"/>
        <end position="293"/>
    </location>
</feature>
<dbReference type="PANTHER" id="PTHR30469">
    <property type="entry name" value="MULTIDRUG RESISTANCE PROTEIN MDTA"/>
    <property type="match status" value="1"/>
</dbReference>
<evidence type="ECO:0000259" key="5">
    <source>
        <dbReference type="Pfam" id="PF25973"/>
    </source>
</evidence>
<dbReference type="Gene3D" id="1.10.287.470">
    <property type="entry name" value="Helix hairpin bin"/>
    <property type="match status" value="3"/>
</dbReference>
<dbReference type="PRINTS" id="PR01490">
    <property type="entry name" value="RTXTOXIND"/>
</dbReference>
<gene>
    <name evidence="6" type="ORF">EHQ52_14825</name>
</gene>
<dbReference type="Gene3D" id="2.40.50.100">
    <property type="match status" value="2"/>
</dbReference>
<evidence type="ECO:0000313" key="7">
    <source>
        <dbReference type="Proteomes" id="UP000297871"/>
    </source>
</evidence>
<dbReference type="Gene3D" id="2.40.30.170">
    <property type="match status" value="1"/>
</dbReference>
<dbReference type="Gene3D" id="2.40.420.20">
    <property type="match status" value="1"/>
</dbReference>
<comment type="similarity">
    <text evidence="1">Belongs to the membrane fusion protein (MFP) (TC 8.A.1) family.</text>
</comment>
<dbReference type="PANTHER" id="PTHR30469:SF15">
    <property type="entry name" value="HLYD FAMILY OF SECRETION PROTEINS"/>
    <property type="match status" value="1"/>
</dbReference>
<keyword evidence="2" id="KW-0175">Coiled coil</keyword>
<keyword evidence="7" id="KW-1185">Reference proteome</keyword>
<dbReference type="OrthoDB" id="325180at2"/>
<dbReference type="AlphaFoldDB" id="A0A4R9J6T6"/>
<organism evidence="6 7">
    <name type="scientific">Leptospira koniambonensis</name>
    <dbReference type="NCBI Taxonomy" id="2484950"/>
    <lineage>
        <taxon>Bacteria</taxon>
        <taxon>Pseudomonadati</taxon>
        <taxon>Spirochaetota</taxon>
        <taxon>Spirochaetia</taxon>
        <taxon>Leptospirales</taxon>
        <taxon>Leptospiraceae</taxon>
        <taxon>Leptospira</taxon>
    </lineage>
</organism>
<dbReference type="Pfam" id="PF25954">
    <property type="entry name" value="Beta-barrel_RND_2"/>
    <property type="match status" value="1"/>
</dbReference>
<feature type="coiled-coil region" evidence="2">
    <location>
        <begin position="119"/>
        <end position="163"/>
    </location>
</feature>
<dbReference type="RefSeq" id="WP_135615961.1">
    <property type="nucleotide sequence ID" value="NZ_RQFY01000006.1"/>
</dbReference>
<evidence type="ECO:0000256" key="2">
    <source>
        <dbReference type="SAM" id="Coils"/>
    </source>
</evidence>
<dbReference type="GO" id="GO:1990281">
    <property type="term" value="C:efflux pump complex"/>
    <property type="evidence" value="ECO:0007669"/>
    <property type="project" value="TreeGrafter"/>
</dbReference>
<proteinExistence type="inferred from homology"/>
<feature type="compositionally biased region" description="Basic and acidic residues" evidence="3">
    <location>
        <begin position="441"/>
        <end position="457"/>
    </location>
</feature>
<evidence type="ECO:0000313" key="6">
    <source>
        <dbReference type="EMBL" id="TGL32557.1"/>
    </source>
</evidence>
<reference evidence="6" key="1">
    <citation type="journal article" date="2019" name="PLoS Negl. Trop. Dis.">
        <title>Revisiting the worldwide diversity of Leptospira species in the environment.</title>
        <authorList>
            <person name="Vincent A.T."/>
            <person name="Schiettekatte O."/>
            <person name="Bourhy P."/>
            <person name="Veyrier F.J."/>
            <person name="Picardeau M."/>
        </authorList>
    </citation>
    <scope>NUCLEOTIDE SEQUENCE [LARGE SCALE GENOMIC DNA]</scope>
    <source>
        <strain evidence="6">201800265</strain>
    </source>
</reference>
<accession>A0A4R9J6T6</accession>
<comment type="caution">
    <text evidence="6">The sequence shown here is derived from an EMBL/GenBank/DDBJ whole genome shotgun (WGS) entry which is preliminary data.</text>
</comment>
<protein>
    <submittedName>
        <fullName evidence="6">Efflux RND transporter periplasmic adaptor subunit</fullName>
    </submittedName>
</protein>
<dbReference type="SUPFAM" id="SSF111369">
    <property type="entry name" value="HlyD-like secretion proteins"/>
    <property type="match status" value="2"/>
</dbReference>
<feature type="domain" description="CusB-like beta-barrel" evidence="4">
    <location>
        <begin position="299"/>
        <end position="371"/>
    </location>
</feature>
<evidence type="ECO:0000256" key="3">
    <source>
        <dbReference type="SAM" id="MobiDB-lite"/>
    </source>
</evidence>
<dbReference type="GO" id="GO:0015562">
    <property type="term" value="F:efflux transmembrane transporter activity"/>
    <property type="evidence" value="ECO:0007669"/>
    <property type="project" value="TreeGrafter"/>
</dbReference>
<dbReference type="InterPro" id="IPR058647">
    <property type="entry name" value="BSH_CzcB-like"/>
</dbReference>
<dbReference type="InterPro" id="IPR006143">
    <property type="entry name" value="RND_pump_MFP"/>
</dbReference>
<evidence type="ECO:0000256" key="1">
    <source>
        <dbReference type="ARBA" id="ARBA00009477"/>
    </source>
</evidence>
<dbReference type="FunFam" id="2.40.30.170:FF:000010">
    <property type="entry name" value="Efflux RND transporter periplasmic adaptor subunit"/>
    <property type="match status" value="1"/>
</dbReference>
<dbReference type="EMBL" id="RQFY01000006">
    <property type="protein sequence ID" value="TGL32557.1"/>
    <property type="molecule type" value="Genomic_DNA"/>
</dbReference>
<dbReference type="Pfam" id="PF25973">
    <property type="entry name" value="BSH_CzcB"/>
    <property type="match status" value="1"/>
</dbReference>
<evidence type="ECO:0000259" key="4">
    <source>
        <dbReference type="Pfam" id="PF25954"/>
    </source>
</evidence>
<dbReference type="NCBIfam" id="TIGR01730">
    <property type="entry name" value="RND_mfp"/>
    <property type="match status" value="1"/>
</dbReference>
<sequence length="457" mass="50628">MTKSKTILVIILISIQILTCGKKKKETVEEDIAPPFEMTPLELKKQQIIVSLLGSVSHFQKAEISSKVLGRVEKIFREEGDRISKGQSLAKIETLNLEIQLKKDLASLEVQNKQIDLSRSRYIQAKQRVEREISNIEKARADVNDSKATMENLQRTYSNKQELFKIGAVSETELKGVETGLISAQTNYFKAQKSLDTIQIGYRPEDLKKAGMQIPTDKNKLNDALLELNTIVEKSELDIAIANLKSIQASIDSTTLLIKESTILSPIKGIVAARSIFVGEAVKEGQAIYVVVDDSEVLLKFSVNESDLSRITPNQDVDFTVDAFPKKKFKGKILIISPLVDPQSRTAEIKVIYKNEKDVLKPGMFARAEIQDLHPVPAFYIPSKSILSGKEKDEGFIFVDNKGLLFKKKVNIEGVSGELSRISGELSVGELVATGSVGNIKEGESTPKPKDKSIPSK</sequence>
<name>A0A4R9J6T6_9LEPT</name>